<dbReference type="GO" id="GO:0006606">
    <property type="term" value="P:protein import into nucleus"/>
    <property type="evidence" value="ECO:0007669"/>
    <property type="project" value="TreeGrafter"/>
</dbReference>
<keyword evidence="5" id="KW-0472">Membrane</keyword>
<dbReference type="AlphaFoldDB" id="A0A9Q0RZE1"/>
<keyword evidence="3 5" id="KW-0906">Nuclear pore complex</keyword>
<sequence length="823" mass="94081">MDFNYLLQQAQKLTHETQGTEDFPRVERTLPQVLQATHELHSRVIQTGAKDIQAHILLGSKGIELPKISQKLETISSRKTFEPLDPIAETDIQSFLRNEKENAILSVIEEVHKNSYQSAQTQKWKHTMNDWKQEKIKLMNALIGPSQNWIDIRKAPEQTILNESTFGGKSSLNNQEMAYAREVAEHNKLIISGAMRPSLVEKFSEVATKFNDSKVNDMWELVKYMTNVPPFPKTQDPIKTRNQKTQFVDQAKKYLENRYKLFMTAIISDNLREAQRGGVPSTYNLVSAFVGLKFNNQNTNSFIGLQDGFVDGKPLWPLVYYSLRCGDIQSALKFLGSAGLNSTTSESYRGHEDFVQLLECKLRNPEQKIDTKLEMLIKMQYKKHIRNATDQYKRAAYCIVGRCDVNEQHVEVAKTSDDFLWIQLSMIRNDGEVTSDDLTYSGLQSMILEQYGEKHYNAQEQPHLYFQVLTLTGQFEAAIEFLSRFERYRTHAVHIALAMSEINMLGGSRNVQEPLLSVDISDPAPLRRINIARLVMLYVRKFEVTDPSEAIQYFFFLRHMPDPEGRNLFLVCVTDLAIECRDFDLLFGKMQSTGVRSRGIIDQFETVHINPSKACGMVAGVLVKKGLFEDAIKLFDLAGMQEQALTHLSILLSQVVHQPSTPGSLRERLHLMADDLARRYTGFKINCDPQIMSTFTTLRDLVTFFDCYHEKKYELALETLGNTKLVPLSMNDLEICVHNFKRLGGEVCKVIPDLLLATMDVLYNQYKQLKGKDGGAINNEYKERQLTFIRDQAKALSNMAATVPYRMPGDTNSRLVQTEILMH</sequence>
<evidence type="ECO:0000256" key="5">
    <source>
        <dbReference type="RuleBase" id="RU364035"/>
    </source>
</evidence>
<dbReference type="Proteomes" id="UP001151699">
    <property type="component" value="Chromosome X"/>
</dbReference>
<evidence type="ECO:0000313" key="7">
    <source>
        <dbReference type="Proteomes" id="UP001151699"/>
    </source>
</evidence>
<keyword evidence="5" id="KW-0509">mRNA transport</keyword>
<dbReference type="GO" id="GO:0005643">
    <property type="term" value="C:nuclear pore"/>
    <property type="evidence" value="ECO:0007669"/>
    <property type="project" value="UniProtKB-SubCell"/>
</dbReference>
<organism evidence="6 7">
    <name type="scientific">Pseudolycoriella hygida</name>
    <dbReference type="NCBI Taxonomy" id="35572"/>
    <lineage>
        <taxon>Eukaryota</taxon>
        <taxon>Metazoa</taxon>
        <taxon>Ecdysozoa</taxon>
        <taxon>Arthropoda</taxon>
        <taxon>Hexapoda</taxon>
        <taxon>Insecta</taxon>
        <taxon>Pterygota</taxon>
        <taxon>Neoptera</taxon>
        <taxon>Endopterygota</taxon>
        <taxon>Diptera</taxon>
        <taxon>Nematocera</taxon>
        <taxon>Sciaroidea</taxon>
        <taxon>Sciaridae</taxon>
        <taxon>Pseudolycoriella</taxon>
    </lineage>
</organism>
<reference evidence="6" key="1">
    <citation type="submission" date="2022-07" db="EMBL/GenBank/DDBJ databases">
        <authorList>
            <person name="Trinca V."/>
            <person name="Uliana J.V.C."/>
            <person name="Torres T.T."/>
            <person name="Ward R.J."/>
            <person name="Monesi N."/>
        </authorList>
    </citation>
    <scope>NUCLEOTIDE SEQUENCE</scope>
    <source>
        <strain evidence="6">HSMRA1968</strain>
        <tissue evidence="6">Whole embryos</tissue>
    </source>
</reference>
<protein>
    <recommendedName>
        <fullName evidence="5">Nuclear pore protein</fullName>
    </recommendedName>
</protein>
<gene>
    <name evidence="6" type="primary">Nup93-1</name>
    <name evidence="6" type="ORF">Bhyg_11212</name>
</gene>
<keyword evidence="5" id="KW-0813">Transport</keyword>
<dbReference type="EMBL" id="WJQU01000003">
    <property type="protein sequence ID" value="KAJ6638477.1"/>
    <property type="molecule type" value="Genomic_DNA"/>
</dbReference>
<dbReference type="InterPro" id="IPR007231">
    <property type="entry name" value="Nucleoporin_int_Nup93/Nic96"/>
</dbReference>
<dbReference type="PANTHER" id="PTHR11225:SF4">
    <property type="entry name" value="NUCLEAR PORE COMPLEX PROTEIN NUP93"/>
    <property type="match status" value="1"/>
</dbReference>
<evidence type="ECO:0000256" key="4">
    <source>
        <dbReference type="ARBA" id="ARBA00023242"/>
    </source>
</evidence>
<dbReference type="GO" id="GO:0016973">
    <property type="term" value="P:poly(A)+ mRNA export from nucleus"/>
    <property type="evidence" value="ECO:0007669"/>
    <property type="project" value="TreeGrafter"/>
</dbReference>
<comment type="similarity">
    <text evidence="2 5">Belongs to the nucleoporin interacting component (NIC) family.</text>
</comment>
<evidence type="ECO:0000256" key="3">
    <source>
        <dbReference type="ARBA" id="ARBA00023132"/>
    </source>
</evidence>
<keyword evidence="5" id="KW-0653">Protein transport</keyword>
<dbReference type="Pfam" id="PF04097">
    <property type="entry name" value="Nic96"/>
    <property type="match status" value="1"/>
</dbReference>
<keyword evidence="4 5" id="KW-0539">Nucleus</keyword>
<keyword evidence="7" id="KW-1185">Reference proteome</keyword>
<dbReference type="OrthoDB" id="1918363at2759"/>
<name>A0A9Q0RZE1_9DIPT</name>
<evidence type="ECO:0000256" key="2">
    <source>
        <dbReference type="ARBA" id="ARBA00010186"/>
    </source>
</evidence>
<comment type="subcellular location">
    <subcellularLocation>
        <location evidence="1 5">Nucleus</location>
        <location evidence="1 5">Nuclear pore complex</location>
    </subcellularLocation>
</comment>
<accession>A0A9Q0RZE1</accession>
<evidence type="ECO:0000313" key="6">
    <source>
        <dbReference type="EMBL" id="KAJ6638477.1"/>
    </source>
</evidence>
<proteinExistence type="inferred from homology"/>
<dbReference type="GO" id="GO:0017056">
    <property type="term" value="F:structural constituent of nuclear pore"/>
    <property type="evidence" value="ECO:0007669"/>
    <property type="project" value="InterPro"/>
</dbReference>
<keyword evidence="5" id="KW-0811">Translocation</keyword>
<comment type="caution">
    <text evidence="6">The sequence shown here is derived from an EMBL/GenBank/DDBJ whole genome shotgun (WGS) entry which is preliminary data.</text>
</comment>
<evidence type="ECO:0000256" key="1">
    <source>
        <dbReference type="ARBA" id="ARBA00004567"/>
    </source>
</evidence>
<dbReference type="PANTHER" id="PTHR11225">
    <property type="entry name" value="NUCLEAR PORE COMPLEX PROTEIN NUP93 NUCLEOPORIN NUP93 DEAD EYE PROTEIN"/>
    <property type="match status" value="1"/>
</dbReference>